<dbReference type="KEGG" id="pseb:EOK75_01095"/>
<dbReference type="Pfam" id="PF00990">
    <property type="entry name" value="GGDEF"/>
    <property type="match status" value="1"/>
</dbReference>
<reference evidence="4 5" key="1">
    <citation type="submission" date="2019-05" db="EMBL/GenBank/DDBJ databases">
        <title>Pseudorhodobacter turbinis sp. nov., isolated from the gut of the Korean turban shell.</title>
        <authorList>
            <person name="Jeong Y.-S."/>
            <person name="Kang W.-R."/>
            <person name="Bae J.-W."/>
        </authorList>
    </citation>
    <scope>NUCLEOTIDE SEQUENCE [LARGE SCALE GENOMIC DNA]</scope>
    <source>
        <strain evidence="4 5">S12M18</strain>
    </source>
</reference>
<feature type="transmembrane region" description="Helical" evidence="1">
    <location>
        <begin position="224"/>
        <end position="243"/>
    </location>
</feature>
<dbReference type="SUPFAM" id="SSF141868">
    <property type="entry name" value="EAL domain-like"/>
    <property type="match status" value="1"/>
</dbReference>
<evidence type="ECO:0000259" key="2">
    <source>
        <dbReference type="PROSITE" id="PS50883"/>
    </source>
</evidence>
<keyword evidence="1" id="KW-1133">Transmembrane helix</keyword>
<dbReference type="PROSITE" id="PS50883">
    <property type="entry name" value="EAL"/>
    <property type="match status" value="1"/>
</dbReference>
<evidence type="ECO:0000313" key="4">
    <source>
        <dbReference type="EMBL" id="QCO54537.1"/>
    </source>
</evidence>
<feature type="transmembrane region" description="Helical" evidence="1">
    <location>
        <begin position="255"/>
        <end position="277"/>
    </location>
</feature>
<dbReference type="SUPFAM" id="SSF55073">
    <property type="entry name" value="Nucleotide cyclase"/>
    <property type="match status" value="1"/>
</dbReference>
<dbReference type="InterPro" id="IPR050706">
    <property type="entry name" value="Cyclic-di-GMP_PDE-like"/>
</dbReference>
<dbReference type="Proteomes" id="UP000298631">
    <property type="component" value="Chromosome"/>
</dbReference>
<dbReference type="PANTHER" id="PTHR33121:SF70">
    <property type="entry name" value="SIGNALING PROTEIN YKOW"/>
    <property type="match status" value="1"/>
</dbReference>
<dbReference type="GO" id="GO:0071111">
    <property type="term" value="F:cyclic-guanylate-specific phosphodiesterase activity"/>
    <property type="evidence" value="ECO:0007669"/>
    <property type="project" value="InterPro"/>
</dbReference>
<dbReference type="AlphaFoldDB" id="A0A4P8ECU0"/>
<dbReference type="Gene3D" id="3.20.20.450">
    <property type="entry name" value="EAL domain"/>
    <property type="match status" value="1"/>
</dbReference>
<feature type="domain" description="EAL" evidence="2">
    <location>
        <begin position="465"/>
        <end position="716"/>
    </location>
</feature>
<dbReference type="EMBL" id="CP039964">
    <property type="protein sequence ID" value="QCO54537.1"/>
    <property type="molecule type" value="Genomic_DNA"/>
</dbReference>
<name>A0A4P8ECU0_9RHOB</name>
<keyword evidence="5" id="KW-1185">Reference proteome</keyword>
<feature type="domain" description="GGDEF" evidence="3">
    <location>
        <begin position="322"/>
        <end position="456"/>
    </location>
</feature>
<evidence type="ECO:0000256" key="1">
    <source>
        <dbReference type="SAM" id="Phobius"/>
    </source>
</evidence>
<protein>
    <submittedName>
        <fullName evidence="4">EAL domain-containing protein</fullName>
    </submittedName>
</protein>
<dbReference type="CDD" id="cd01949">
    <property type="entry name" value="GGDEF"/>
    <property type="match status" value="1"/>
</dbReference>
<dbReference type="InterPro" id="IPR001633">
    <property type="entry name" value="EAL_dom"/>
</dbReference>
<dbReference type="OrthoDB" id="9814202at2"/>
<dbReference type="PROSITE" id="PS50887">
    <property type="entry name" value="GGDEF"/>
    <property type="match status" value="1"/>
</dbReference>
<proteinExistence type="predicted"/>
<dbReference type="Gene3D" id="3.30.70.270">
    <property type="match status" value="1"/>
</dbReference>
<dbReference type="PANTHER" id="PTHR33121">
    <property type="entry name" value="CYCLIC DI-GMP PHOSPHODIESTERASE PDEF"/>
    <property type="match status" value="1"/>
</dbReference>
<sequence>MNTKSSLPSQITVAALVVVLAVLLIVWASLVSMKRQMDIEAAGESQRHMAGRIEAFQEEVSLIASDYHNWTDLYLAAKQLDIDKLASNYGITAERGDVFQYAELFDGPFIEALSWSVNLGLEPQKGFLTPATQDALSRRILTIDSTERQTIDYFGLRNGKLVMFSACHLLPEDDDLLARIEPNSKDIGIGVIGKVLSERRLSEIERQFFISDLEVMFVPPSKDAVYISVLGVAGAPVAWLQWIPPTPGSRLFWKMVPIMSVISIAFISLSYFAAWLLRSKAKVLIEQESISFKNARTDALTNLPNLFALREHLNCIFKHSNKECAVLAIDLVRFKQINDTVGHSGGDAFLIEFSRRLKVLADDTTFVSRYGGDEFFIAISATRNLESIIDEKCLRIAELSKQSIRCNGMMFDVLASKGVAIGRTGLMIQEELLRRADRAMYSAKARRSQEVIWYDSEMRLQDNDYKAIEGELRRAVAEGGEFEMHYQPIVSSRKPSKTVKFEALARWKNPSLGRVSPDKFIHVAETSGLIIPLGWMLLDLVCQDVKRLSCARVSINISPAQLMMPGFAKEFAERVAARGISPSQVEVEVTEQVVILDDITIATELSMLRDHGFSLALDDFGTGYSSIGYLTRMQFDVLKIDRSFSPSTHKDKHGARMLQSMVGLAHAMGLEIIAEGIETEEDVDILCSIGVDYLQGYFLGRPEPIFPSPGNPSILNETQP</sequence>
<feature type="transmembrane region" description="Helical" evidence="1">
    <location>
        <begin position="12"/>
        <end position="31"/>
    </location>
</feature>
<dbReference type="InterPro" id="IPR035919">
    <property type="entry name" value="EAL_sf"/>
</dbReference>
<evidence type="ECO:0000259" key="3">
    <source>
        <dbReference type="PROSITE" id="PS50887"/>
    </source>
</evidence>
<dbReference type="CDD" id="cd01948">
    <property type="entry name" value="EAL"/>
    <property type="match status" value="1"/>
</dbReference>
<organism evidence="4 5">
    <name type="scientific">Pseudorhodobacter turbinis</name>
    <dbReference type="NCBI Taxonomy" id="2500533"/>
    <lineage>
        <taxon>Bacteria</taxon>
        <taxon>Pseudomonadati</taxon>
        <taxon>Pseudomonadota</taxon>
        <taxon>Alphaproteobacteria</taxon>
        <taxon>Rhodobacterales</taxon>
        <taxon>Paracoccaceae</taxon>
        <taxon>Pseudorhodobacter</taxon>
    </lineage>
</organism>
<dbReference type="InterPro" id="IPR043128">
    <property type="entry name" value="Rev_trsase/Diguanyl_cyclase"/>
</dbReference>
<dbReference type="RefSeq" id="WP_137192218.1">
    <property type="nucleotide sequence ID" value="NZ_CP039964.1"/>
</dbReference>
<gene>
    <name evidence="4" type="ORF">EOK75_01095</name>
</gene>
<keyword evidence="1" id="KW-0812">Transmembrane</keyword>
<keyword evidence="1" id="KW-0472">Membrane</keyword>
<dbReference type="Pfam" id="PF00563">
    <property type="entry name" value="EAL"/>
    <property type="match status" value="1"/>
</dbReference>
<dbReference type="SMART" id="SM00052">
    <property type="entry name" value="EAL"/>
    <property type="match status" value="1"/>
</dbReference>
<dbReference type="InterPro" id="IPR029787">
    <property type="entry name" value="Nucleotide_cyclase"/>
</dbReference>
<accession>A0A4P8ECU0</accession>
<dbReference type="NCBIfam" id="TIGR00254">
    <property type="entry name" value="GGDEF"/>
    <property type="match status" value="1"/>
</dbReference>
<evidence type="ECO:0000313" key="5">
    <source>
        <dbReference type="Proteomes" id="UP000298631"/>
    </source>
</evidence>
<dbReference type="InterPro" id="IPR000160">
    <property type="entry name" value="GGDEF_dom"/>
</dbReference>
<dbReference type="SMART" id="SM00267">
    <property type="entry name" value="GGDEF"/>
    <property type="match status" value="1"/>
</dbReference>